<evidence type="ECO:0000256" key="4">
    <source>
        <dbReference type="ARBA" id="ARBA00023239"/>
    </source>
</evidence>
<dbReference type="PANTHER" id="PTHR30246">
    <property type="entry name" value="2-KETO-3-DEOXY-6-PHOSPHOGLUCONATE ALDOLASE"/>
    <property type="match status" value="1"/>
</dbReference>
<dbReference type="SUPFAM" id="SSF51569">
    <property type="entry name" value="Aldolase"/>
    <property type="match status" value="1"/>
</dbReference>
<dbReference type="GO" id="GO:0016829">
    <property type="term" value="F:lyase activity"/>
    <property type="evidence" value="ECO:0007669"/>
    <property type="project" value="UniProtKB-KW"/>
</dbReference>
<evidence type="ECO:0000256" key="2">
    <source>
        <dbReference type="ARBA" id="ARBA00006906"/>
    </source>
</evidence>
<gene>
    <name evidence="6" type="ORF">H9786_07445</name>
</gene>
<evidence type="ECO:0000256" key="1">
    <source>
        <dbReference type="ARBA" id="ARBA00004761"/>
    </source>
</evidence>
<dbReference type="Gene3D" id="3.20.20.70">
    <property type="entry name" value="Aldolase class I"/>
    <property type="match status" value="1"/>
</dbReference>
<dbReference type="PANTHER" id="PTHR30246:SF1">
    <property type="entry name" value="2-DEHYDRO-3-DEOXY-6-PHOSPHOGALACTONATE ALDOLASE-RELATED"/>
    <property type="match status" value="1"/>
</dbReference>
<name>A0A9D2LD76_9MICO</name>
<organism evidence="6 7">
    <name type="scientific">Candidatus Brachybacterium merdavium</name>
    <dbReference type="NCBI Taxonomy" id="2838513"/>
    <lineage>
        <taxon>Bacteria</taxon>
        <taxon>Bacillati</taxon>
        <taxon>Actinomycetota</taxon>
        <taxon>Actinomycetes</taxon>
        <taxon>Micrococcales</taxon>
        <taxon>Dermabacteraceae</taxon>
        <taxon>Brachybacterium</taxon>
    </lineage>
</organism>
<accession>A0A9D2LD76</accession>
<dbReference type="NCBIfam" id="NF006600">
    <property type="entry name" value="PRK09140.1"/>
    <property type="match status" value="1"/>
</dbReference>
<evidence type="ECO:0000313" key="6">
    <source>
        <dbReference type="EMBL" id="HJB10353.1"/>
    </source>
</evidence>
<dbReference type="InterPro" id="IPR000887">
    <property type="entry name" value="Aldlse_KDPG_KHG"/>
</dbReference>
<comment type="pathway">
    <text evidence="1">Carbohydrate acid metabolism.</text>
</comment>
<dbReference type="AlphaFoldDB" id="A0A9D2LD76"/>
<dbReference type="EMBL" id="DWZH01000053">
    <property type="protein sequence ID" value="HJB10353.1"/>
    <property type="molecule type" value="Genomic_DNA"/>
</dbReference>
<reference evidence="6" key="2">
    <citation type="submission" date="2021-04" db="EMBL/GenBank/DDBJ databases">
        <authorList>
            <person name="Gilroy R."/>
        </authorList>
    </citation>
    <scope>NUCLEOTIDE SEQUENCE</scope>
    <source>
        <strain evidence="6">ChiHjej13B12-24818</strain>
    </source>
</reference>
<evidence type="ECO:0000256" key="3">
    <source>
        <dbReference type="ARBA" id="ARBA00011233"/>
    </source>
</evidence>
<keyword evidence="4" id="KW-0456">Lyase</keyword>
<dbReference type="InterPro" id="IPR013785">
    <property type="entry name" value="Aldolase_TIM"/>
</dbReference>
<dbReference type="CDD" id="cd00452">
    <property type="entry name" value="KDPG_aldolase"/>
    <property type="match status" value="1"/>
</dbReference>
<keyword evidence="5" id="KW-0119">Carbohydrate metabolism</keyword>
<evidence type="ECO:0000256" key="5">
    <source>
        <dbReference type="ARBA" id="ARBA00023277"/>
    </source>
</evidence>
<proteinExistence type="inferred from homology"/>
<comment type="subunit">
    <text evidence="3">Homotrimer.</text>
</comment>
<protein>
    <submittedName>
        <fullName evidence="6">2-dehydro-3-deoxy-6-phosphogalactonate aldolase</fullName>
    </submittedName>
</protein>
<sequence length="207" mass="21076">MSTDPHTPTGLIAILRGLSPQEAPAIGAALHEAGIHRLEVPLNSPDPFASIELLSQQLGEDCRVGAGTVVTVADVDRVHEAGGQMVVAPNTDPAVITRAVELGMEPMPGVATATDVFAALQAGATALKIFPAPVVGIGGMRAWSAVVPAGTQFLPVGGIDADTLGPWLEAGAQGAGIGSQLYAPGSTPHQVRQVATALVGVWQEHRP</sequence>
<evidence type="ECO:0000313" key="7">
    <source>
        <dbReference type="Proteomes" id="UP000823823"/>
    </source>
</evidence>
<comment type="similarity">
    <text evidence="2">Belongs to the KHG/KDPG aldolase family.</text>
</comment>
<dbReference type="Proteomes" id="UP000823823">
    <property type="component" value="Unassembled WGS sequence"/>
</dbReference>
<dbReference type="Pfam" id="PF01081">
    <property type="entry name" value="Aldolase"/>
    <property type="match status" value="1"/>
</dbReference>
<reference evidence="6" key="1">
    <citation type="journal article" date="2021" name="PeerJ">
        <title>Extensive microbial diversity within the chicken gut microbiome revealed by metagenomics and culture.</title>
        <authorList>
            <person name="Gilroy R."/>
            <person name="Ravi A."/>
            <person name="Getino M."/>
            <person name="Pursley I."/>
            <person name="Horton D.L."/>
            <person name="Alikhan N.F."/>
            <person name="Baker D."/>
            <person name="Gharbi K."/>
            <person name="Hall N."/>
            <person name="Watson M."/>
            <person name="Adriaenssens E.M."/>
            <person name="Foster-Nyarko E."/>
            <person name="Jarju S."/>
            <person name="Secka A."/>
            <person name="Antonio M."/>
            <person name="Oren A."/>
            <person name="Chaudhuri R.R."/>
            <person name="La Ragione R."/>
            <person name="Hildebrand F."/>
            <person name="Pallen M.J."/>
        </authorList>
    </citation>
    <scope>NUCLEOTIDE SEQUENCE</scope>
    <source>
        <strain evidence="6">ChiHjej13B12-24818</strain>
    </source>
</reference>
<comment type="caution">
    <text evidence="6">The sequence shown here is derived from an EMBL/GenBank/DDBJ whole genome shotgun (WGS) entry which is preliminary data.</text>
</comment>